<dbReference type="Pfam" id="PF02321">
    <property type="entry name" value="OEP"/>
    <property type="match status" value="2"/>
</dbReference>
<keyword evidence="2" id="KW-0472">Membrane</keyword>
<dbReference type="SUPFAM" id="SSF56954">
    <property type="entry name" value="Outer membrane efflux proteins (OEP)"/>
    <property type="match status" value="1"/>
</dbReference>
<dbReference type="EMBL" id="VJMG01000097">
    <property type="protein sequence ID" value="TRL31373.1"/>
    <property type="molecule type" value="Genomic_DNA"/>
</dbReference>
<comment type="subcellular location">
    <subcellularLocation>
        <location evidence="2">Cell membrane</location>
        <topology evidence="2">Lipid-anchor</topology>
    </subcellularLocation>
</comment>
<evidence type="ECO:0000256" key="3">
    <source>
        <dbReference type="SAM" id="Coils"/>
    </source>
</evidence>
<dbReference type="Proteomes" id="UP000316801">
    <property type="component" value="Unassembled WGS sequence"/>
</dbReference>
<protein>
    <submittedName>
        <fullName evidence="5">Efflux transporter outer membrane subunit</fullName>
    </submittedName>
</protein>
<dbReference type="PANTHER" id="PTHR30203:SF33">
    <property type="entry name" value="BLR4455 PROTEIN"/>
    <property type="match status" value="1"/>
</dbReference>
<keyword evidence="2" id="KW-0812">Transmembrane</keyword>
<keyword evidence="3" id="KW-0175">Coiled coil</keyword>
<keyword evidence="2" id="KW-0449">Lipoprotein</keyword>
<dbReference type="InterPro" id="IPR003423">
    <property type="entry name" value="OMP_efflux"/>
</dbReference>
<organism evidence="5 6">
    <name type="scientific">Rhizobium straminoryzae</name>
    <dbReference type="NCBI Taxonomy" id="1387186"/>
    <lineage>
        <taxon>Bacteria</taxon>
        <taxon>Pseudomonadati</taxon>
        <taxon>Pseudomonadota</taxon>
        <taxon>Alphaproteobacteria</taxon>
        <taxon>Hyphomicrobiales</taxon>
        <taxon>Rhizobiaceae</taxon>
        <taxon>Rhizobium/Agrobacterium group</taxon>
        <taxon>Rhizobium</taxon>
    </lineage>
</organism>
<gene>
    <name evidence="5" type="ORF">FNA46_24535</name>
</gene>
<reference evidence="5 6" key="1">
    <citation type="submission" date="2019-07" db="EMBL/GenBank/DDBJ databases">
        <title>Ln-dependent methylotrophs.</title>
        <authorList>
            <person name="Tani A."/>
        </authorList>
    </citation>
    <scope>NUCLEOTIDE SEQUENCE [LARGE SCALE GENOMIC DNA]</scope>
    <source>
        <strain evidence="5 6">SM12</strain>
    </source>
</reference>
<evidence type="ECO:0000256" key="4">
    <source>
        <dbReference type="SAM" id="MobiDB-lite"/>
    </source>
</evidence>
<name>A0A549SP23_9HYPH</name>
<dbReference type="RefSeq" id="WP_143127868.1">
    <property type="nucleotide sequence ID" value="NZ_VJMG01000097.1"/>
</dbReference>
<dbReference type="PANTHER" id="PTHR30203">
    <property type="entry name" value="OUTER MEMBRANE CATION EFFLUX PROTEIN"/>
    <property type="match status" value="1"/>
</dbReference>
<accession>A0A549SP23</accession>
<dbReference type="Gene3D" id="2.20.200.10">
    <property type="entry name" value="Outer membrane efflux proteins (OEP)"/>
    <property type="match status" value="1"/>
</dbReference>
<dbReference type="InterPro" id="IPR010131">
    <property type="entry name" value="MdtP/NodT-like"/>
</dbReference>
<dbReference type="Gene3D" id="1.20.1600.10">
    <property type="entry name" value="Outer membrane efflux proteins (OEP)"/>
    <property type="match status" value="1"/>
</dbReference>
<keyword evidence="2" id="KW-1134">Transmembrane beta strand</keyword>
<comment type="caution">
    <text evidence="5">The sequence shown here is derived from an EMBL/GenBank/DDBJ whole genome shotgun (WGS) entry which is preliminary data.</text>
</comment>
<evidence type="ECO:0000256" key="1">
    <source>
        <dbReference type="ARBA" id="ARBA00007613"/>
    </source>
</evidence>
<dbReference type="GO" id="GO:0015562">
    <property type="term" value="F:efflux transmembrane transporter activity"/>
    <property type="evidence" value="ECO:0007669"/>
    <property type="project" value="InterPro"/>
</dbReference>
<comment type="similarity">
    <text evidence="1 2">Belongs to the outer membrane factor (OMF) (TC 1.B.17) family.</text>
</comment>
<feature type="region of interest" description="Disordered" evidence="4">
    <location>
        <begin position="478"/>
        <end position="510"/>
    </location>
</feature>
<feature type="coiled-coil region" evidence="3">
    <location>
        <begin position="191"/>
        <end position="249"/>
    </location>
</feature>
<evidence type="ECO:0000256" key="2">
    <source>
        <dbReference type="RuleBase" id="RU362097"/>
    </source>
</evidence>
<keyword evidence="6" id="KW-1185">Reference proteome</keyword>
<proteinExistence type="inferred from homology"/>
<sequence length="510" mass="54733">MSTFLALSGCTVGPDFKIPYAPDVSGYTNDGLGKTVGATVSDGRQAQRFVMGSDVNPAWWSLFQSKQMNAFVEEAIRNHPDVAAAQYALRAARETAIAEQGGLLPQVSASASSTRERTAASGSSPASIYTLHNASVDVSYSLDIFGGTRRQIEAKWAAAEYQRFELEATYLSLTANVVTSALTDASLSAQIAATQDIIRLQRDQLQRIQQQFNLGAVPASDVLSQQSTLAQTEATLPSLQKQRAQTRNELMAYLGRLPSQDRGESVRLADLRLPQALPVSLPSALVRQRPDIRAAEATLHEATASVGVSIANMLPQISLSGSYSTSASTPSDLFSANSIAWSVAGSVTQKLLDGGTLFHTKEASVATFEQDLAKYKSTVISAFQDVANSLRAIQYDAKALQAQTAAEKAAQASLTMAEEQYKTGAVDYPTVSSAQQTYQNAVISRVKAQATRYTDTVALYQSLGGGWWNRQDETALSRPRVQPGRFAGPDSVPATNATTTDIKNKKVQEQ</sequence>
<evidence type="ECO:0000313" key="6">
    <source>
        <dbReference type="Proteomes" id="UP000316801"/>
    </source>
</evidence>
<dbReference type="NCBIfam" id="TIGR01845">
    <property type="entry name" value="outer_NodT"/>
    <property type="match status" value="1"/>
</dbReference>
<evidence type="ECO:0000313" key="5">
    <source>
        <dbReference type="EMBL" id="TRL31373.1"/>
    </source>
</evidence>
<keyword evidence="2" id="KW-0564">Palmitate</keyword>
<dbReference type="GO" id="GO:0005886">
    <property type="term" value="C:plasma membrane"/>
    <property type="evidence" value="ECO:0007669"/>
    <property type="project" value="UniProtKB-SubCell"/>
</dbReference>
<dbReference type="AlphaFoldDB" id="A0A549SP23"/>